<gene>
    <name evidence="2" type="ORF">GCM10011365_17870</name>
</gene>
<evidence type="ECO:0000313" key="2">
    <source>
        <dbReference type="EMBL" id="GGF96886.1"/>
    </source>
</evidence>
<evidence type="ECO:0000256" key="1">
    <source>
        <dbReference type="SAM" id="Phobius"/>
    </source>
</evidence>
<feature type="transmembrane region" description="Helical" evidence="1">
    <location>
        <begin position="90"/>
        <end position="109"/>
    </location>
</feature>
<name>A0A917FQ22_9GAMM</name>
<keyword evidence="3" id="KW-1185">Reference proteome</keyword>
<dbReference type="EMBL" id="BMEO01000007">
    <property type="protein sequence ID" value="GGF96886.1"/>
    <property type="molecule type" value="Genomic_DNA"/>
</dbReference>
<keyword evidence="1" id="KW-0472">Membrane</keyword>
<protein>
    <recommendedName>
        <fullName evidence="4">DUF3667 domain-containing protein</fullName>
    </recommendedName>
</protein>
<organism evidence="2 3">
    <name type="scientific">Marinicella pacifica</name>
    <dbReference type="NCBI Taxonomy" id="1171543"/>
    <lineage>
        <taxon>Bacteria</taxon>
        <taxon>Pseudomonadati</taxon>
        <taxon>Pseudomonadota</taxon>
        <taxon>Gammaproteobacteria</taxon>
        <taxon>Lysobacterales</taxon>
        <taxon>Marinicellaceae</taxon>
        <taxon>Marinicella</taxon>
    </lineage>
</organism>
<reference evidence="2" key="1">
    <citation type="journal article" date="2014" name="Int. J. Syst. Evol. Microbiol.">
        <title>Complete genome sequence of Corynebacterium casei LMG S-19264T (=DSM 44701T), isolated from a smear-ripened cheese.</title>
        <authorList>
            <consortium name="US DOE Joint Genome Institute (JGI-PGF)"/>
            <person name="Walter F."/>
            <person name="Albersmeier A."/>
            <person name="Kalinowski J."/>
            <person name="Ruckert C."/>
        </authorList>
    </citation>
    <scope>NUCLEOTIDE SEQUENCE</scope>
    <source>
        <strain evidence="2">CGMCC 1.12181</strain>
    </source>
</reference>
<accession>A0A917FQ22</accession>
<dbReference type="AlphaFoldDB" id="A0A917FQ22"/>
<keyword evidence="1" id="KW-0812">Transmembrane</keyword>
<dbReference type="Proteomes" id="UP000605253">
    <property type="component" value="Unassembled WGS sequence"/>
</dbReference>
<feature type="transmembrane region" description="Helical" evidence="1">
    <location>
        <begin position="281"/>
        <end position="301"/>
    </location>
</feature>
<evidence type="ECO:0000313" key="3">
    <source>
        <dbReference type="Proteomes" id="UP000605253"/>
    </source>
</evidence>
<feature type="transmembrane region" description="Helical" evidence="1">
    <location>
        <begin position="249"/>
        <end position="269"/>
    </location>
</feature>
<feature type="transmembrane region" description="Helical" evidence="1">
    <location>
        <begin position="335"/>
        <end position="358"/>
    </location>
</feature>
<comment type="caution">
    <text evidence="2">The sequence shown here is derived from an EMBL/GenBank/DDBJ whole genome shotgun (WGS) entry which is preliminary data.</text>
</comment>
<proteinExistence type="predicted"/>
<evidence type="ECO:0008006" key="4">
    <source>
        <dbReference type="Google" id="ProtNLM"/>
    </source>
</evidence>
<sequence length="363" mass="41786">MGSIVKHQHSTERVCPNCGGSYSVSYKYCPYCSQKSGLGLHSVWHMIGQFFANTFNYEAKITQTAIGLVKPGFLTREYLATRRVNYLSPIRVFVVLMFMLFLLLSLAGVDNLRFTSGDNNSENNTIKGTEIDRSILLRYISPDSFINQHLTDINEWLQNQDLPVDKKDQIQQHLTAAEELMALNLDKTGQLTFFNGSYTFKQNDIYQLSVDEFIEKYQVSSLLDQLTFRALLRFTQDPKGFVKFLFGNMTWAIFLDVLLMATLFKLFYPKTRYVVHFVYHLHLRSFIFLGLMLVIGLYALIPSGWTVGLSIIALLIYIAISLQRVYPRHKLKTTVYFILFIPLASISFFTATFIVLFLSSIMF</sequence>
<feature type="transmembrane region" description="Helical" evidence="1">
    <location>
        <begin position="307"/>
        <end position="326"/>
    </location>
</feature>
<dbReference type="InterPro" id="IPR022134">
    <property type="entry name" value="DUF3667"/>
</dbReference>
<reference evidence="2" key="2">
    <citation type="submission" date="2020-09" db="EMBL/GenBank/DDBJ databases">
        <authorList>
            <person name="Sun Q."/>
            <person name="Zhou Y."/>
        </authorList>
    </citation>
    <scope>NUCLEOTIDE SEQUENCE</scope>
    <source>
        <strain evidence="2">CGMCC 1.12181</strain>
    </source>
</reference>
<keyword evidence="1" id="KW-1133">Transmembrane helix</keyword>
<dbReference type="Pfam" id="PF12412">
    <property type="entry name" value="DUF3667"/>
    <property type="match status" value="1"/>
</dbReference>